<name>A0A928Z2J0_9CYAN</name>
<gene>
    <name evidence="2" type="ORF">IQ266_11905</name>
</gene>
<proteinExistence type="predicted"/>
<dbReference type="AlphaFoldDB" id="A0A928Z2J0"/>
<keyword evidence="3" id="KW-1185">Reference proteome</keyword>
<comment type="caution">
    <text evidence="2">The sequence shown here is derived from an EMBL/GenBank/DDBJ whole genome shotgun (WGS) entry which is preliminary data.</text>
</comment>
<evidence type="ECO:0000313" key="3">
    <source>
        <dbReference type="Proteomes" id="UP000625316"/>
    </source>
</evidence>
<protein>
    <submittedName>
        <fullName evidence="2">Uncharacterized protein</fullName>
    </submittedName>
</protein>
<organism evidence="2 3">
    <name type="scientific">Romeriopsis navalis LEGE 11480</name>
    <dbReference type="NCBI Taxonomy" id="2777977"/>
    <lineage>
        <taxon>Bacteria</taxon>
        <taxon>Bacillati</taxon>
        <taxon>Cyanobacteriota</taxon>
        <taxon>Cyanophyceae</taxon>
        <taxon>Leptolyngbyales</taxon>
        <taxon>Leptolyngbyaceae</taxon>
        <taxon>Romeriopsis</taxon>
        <taxon>Romeriopsis navalis</taxon>
    </lineage>
</organism>
<keyword evidence="1" id="KW-1133">Transmembrane helix</keyword>
<accession>A0A928Z2J0</accession>
<evidence type="ECO:0000313" key="2">
    <source>
        <dbReference type="EMBL" id="MBE9030436.1"/>
    </source>
</evidence>
<keyword evidence="1" id="KW-0812">Transmembrane</keyword>
<feature type="transmembrane region" description="Helical" evidence="1">
    <location>
        <begin position="33"/>
        <end position="65"/>
    </location>
</feature>
<dbReference type="Proteomes" id="UP000625316">
    <property type="component" value="Unassembled WGS sequence"/>
</dbReference>
<sequence length="502" mass="54789">MSVQRGDLLPHDAMRAAEIFAITDIGKGTIFDLLMYGAIGLVCSAAIASPAGFLVGAGGFVASLVQKASKARSRGREIIQMSDADLTASLADNDRAILTTLINACPQLQESLESTPTATELCANPETLQQGPIPQPVANSSVLSKHPQLQNIPLGNVAHTLAKQLKPTIISARPRVGKGIFFSYLSQYAKQLHGASVWMLQPKPAVSELGYWKHVDRFLGINLEDYPKDCPEVAAQMTQFFQAWRDQTHRPTLLGIDELVKLQAMQPKWTKDFLIPQMLVEGSSGETAQRYLYIITQSPLVSDLGMSGGNRSAFDFMTIETAATLEHTESVKKSIATLKSIPEAEDYAVSPVGCLVFHSGFARWAAIPEYPVPTIGPDDQLCPELQALTKTSPSGEFVVVTAGPDWEPMDVPVIPAAPSTAPLSDRDTVTAFFIQRNLQKPYSAGQLKALYRLCEHLETVELETILYDLSEPNGEQTSLLSRIDPKGRSKVRKYYLDSDEDA</sequence>
<evidence type="ECO:0000256" key="1">
    <source>
        <dbReference type="SAM" id="Phobius"/>
    </source>
</evidence>
<reference evidence="2" key="1">
    <citation type="submission" date="2020-10" db="EMBL/GenBank/DDBJ databases">
        <authorList>
            <person name="Castelo-Branco R."/>
            <person name="Eusebio N."/>
            <person name="Adriana R."/>
            <person name="Vieira A."/>
            <person name="Brugerolle De Fraissinette N."/>
            <person name="Rezende De Castro R."/>
            <person name="Schneider M.P."/>
            <person name="Vasconcelos V."/>
            <person name="Leao P.N."/>
        </authorList>
    </citation>
    <scope>NUCLEOTIDE SEQUENCE</scope>
    <source>
        <strain evidence="2">LEGE 11480</strain>
    </source>
</reference>
<keyword evidence="1" id="KW-0472">Membrane</keyword>
<dbReference type="EMBL" id="JADEXQ010000036">
    <property type="protein sequence ID" value="MBE9030436.1"/>
    <property type="molecule type" value="Genomic_DNA"/>
</dbReference>